<protein>
    <submittedName>
        <fullName evidence="1">Uncharacterized protein</fullName>
    </submittedName>
</protein>
<organism evidence="1">
    <name type="scientific">viral metagenome</name>
    <dbReference type="NCBI Taxonomy" id="1070528"/>
    <lineage>
        <taxon>unclassified sequences</taxon>
        <taxon>metagenomes</taxon>
        <taxon>organismal metagenomes</taxon>
    </lineage>
</organism>
<evidence type="ECO:0000313" key="1">
    <source>
        <dbReference type="EMBL" id="QHT09116.1"/>
    </source>
</evidence>
<accession>A0A6C0CW95</accession>
<reference evidence="1" key="1">
    <citation type="journal article" date="2020" name="Nature">
        <title>Giant virus diversity and host interactions through global metagenomics.</title>
        <authorList>
            <person name="Schulz F."/>
            <person name="Roux S."/>
            <person name="Paez-Espino D."/>
            <person name="Jungbluth S."/>
            <person name="Walsh D.A."/>
            <person name="Denef V.J."/>
            <person name="McMahon K.D."/>
            <person name="Konstantinidis K.T."/>
            <person name="Eloe-Fadrosh E.A."/>
            <person name="Kyrpides N.C."/>
            <person name="Woyke T."/>
        </authorList>
    </citation>
    <scope>NUCLEOTIDE SEQUENCE</scope>
    <source>
        <strain evidence="1">GVMAG-M-3300023110-24</strain>
    </source>
</reference>
<dbReference type="AlphaFoldDB" id="A0A6C0CW95"/>
<proteinExistence type="predicted"/>
<dbReference type="EMBL" id="MN739508">
    <property type="protein sequence ID" value="QHT09116.1"/>
    <property type="molecule type" value="Genomic_DNA"/>
</dbReference>
<sequence>MSIFSQNDINNINNNKDKQVLLNRAIDEYKTYNYKSGNSQIDILNIPNSNIYDKYSILNVDNHNYNNSSKQIINDFYSLKEKLIHSDGMGINRFYNLLKNPQFNVIEKYNGDNISRIGMNTTQLYKDLCN</sequence>
<name>A0A6C0CW95_9ZZZZ</name>